<dbReference type="Gene3D" id="3.40.640.10">
    <property type="entry name" value="Type I PLP-dependent aspartate aminotransferase-like (Major domain)"/>
    <property type="match status" value="1"/>
</dbReference>
<dbReference type="Pfam" id="PF00266">
    <property type="entry name" value="Aminotran_5"/>
    <property type="match status" value="1"/>
</dbReference>
<dbReference type="SUPFAM" id="SSF53383">
    <property type="entry name" value="PLP-dependent transferases"/>
    <property type="match status" value="1"/>
</dbReference>
<organism evidence="2 3">
    <name type="scientific">Agromyces binzhouensis</name>
    <dbReference type="NCBI Taxonomy" id="1817495"/>
    <lineage>
        <taxon>Bacteria</taxon>
        <taxon>Bacillati</taxon>
        <taxon>Actinomycetota</taxon>
        <taxon>Actinomycetes</taxon>
        <taxon>Micrococcales</taxon>
        <taxon>Microbacteriaceae</taxon>
        <taxon>Agromyces</taxon>
    </lineage>
</organism>
<dbReference type="PANTHER" id="PTHR43586:SF15">
    <property type="entry name" value="BLR3095 PROTEIN"/>
    <property type="match status" value="1"/>
</dbReference>
<dbReference type="Gene3D" id="3.90.1150.10">
    <property type="entry name" value="Aspartate Aminotransferase, domain 1"/>
    <property type="match status" value="1"/>
</dbReference>
<gene>
    <name evidence="2" type="ORF">ESO86_07355</name>
</gene>
<accession>A0A4Q2JNN4</accession>
<keyword evidence="2" id="KW-0032">Aminotransferase</keyword>
<dbReference type="InterPro" id="IPR015424">
    <property type="entry name" value="PyrdxlP-dep_Trfase"/>
</dbReference>
<dbReference type="InterPro" id="IPR015421">
    <property type="entry name" value="PyrdxlP-dep_Trfase_major"/>
</dbReference>
<dbReference type="PANTHER" id="PTHR43586">
    <property type="entry name" value="CYSTEINE DESULFURASE"/>
    <property type="match status" value="1"/>
</dbReference>
<feature type="domain" description="Aminotransferase class V" evidence="1">
    <location>
        <begin position="7"/>
        <end position="302"/>
    </location>
</feature>
<keyword evidence="2" id="KW-0808">Transferase</keyword>
<keyword evidence="3" id="KW-1185">Reference proteome</keyword>
<dbReference type="InterPro" id="IPR015422">
    <property type="entry name" value="PyrdxlP-dep_Trfase_small"/>
</dbReference>
<dbReference type="InterPro" id="IPR000192">
    <property type="entry name" value="Aminotrans_V_dom"/>
</dbReference>
<evidence type="ECO:0000313" key="2">
    <source>
        <dbReference type="EMBL" id="RXZ48269.1"/>
    </source>
</evidence>
<sequence length="310" mass="32948">MGADRSDVALIASVSAAAGLVVAQLASERSAGSNVVIGEREYSSNHFPWRMLVHHGYEVRQVPFRNGGLEPDDIAAHVDGGTQLVAVSGVQTATGHRTDIPSVGRIARAVGALLFVDGAQLVGAASVAGDLPWIDVLAASDHKFLLNAGRGIGYCYLSPRAQDRLTPVNAGWKAGAEPLASFFGPSMELSTTASRFDNSISWLAAVGDEAALSVFDTFGPEAVYRRNAELSDVLRSALADAGWVPRDLPPPNRSTIVSVPLGDRDAVEILARLREQRIVAAARDGNLRLSLHFYNDEDDVSRIAATLKKL</sequence>
<comment type="caution">
    <text evidence="2">The sequence shown here is derived from an EMBL/GenBank/DDBJ whole genome shotgun (WGS) entry which is preliminary data.</text>
</comment>
<name>A0A4Q2JNN4_9MICO</name>
<dbReference type="EMBL" id="SDPL01000106">
    <property type="protein sequence ID" value="RXZ48269.1"/>
    <property type="molecule type" value="Genomic_DNA"/>
</dbReference>
<dbReference type="Proteomes" id="UP000292881">
    <property type="component" value="Unassembled WGS sequence"/>
</dbReference>
<proteinExistence type="predicted"/>
<dbReference type="AlphaFoldDB" id="A0A4Q2JNN4"/>
<evidence type="ECO:0000313" key="3">
    <source>
        <dbReference type="Proteomes" id="UP000292881"/>
    </source>
</evidence>
<reference evidence="2 3" key="1">
    <citation type="submission" date="2019-01" db="EMBL/GenBank/DDBJ databases">
        <authorList>
            <person name="Li J."/>
        </authorList>
    </citation>
    <scope>NUCLEOTIDE SEQUENCE [LARGE SCALE GENOMIC DNA]</scope>
    <source>
        <strain evidence="2 3">CGMCC 4.7180</strain>
    </source>
</reference>
<protein>
    <submittedName>
        <fullName evidence="2">Aminotransferase class V-fold PLP-dependent enzyme</fullName>
    </submittedName>
</protein>
<evidence type="ECO:0000259" key="1">
    <source>
        <dbReference type="Pfam" id="PF00266"/>
    </source>
</evidence>
<dbReference type="GO" id="GO:0008483">
    <property type="term" value="F:transaminase activity"/>
    <property type="evidence" value="ECO:0007669"/>
    <property type="project" value="UniProtKB-KW"/>
</dbReference>